<dbReference type="InterPro" id="IPR055170">
    <property type="entry name" value="GFO_IDH_MocA-like_dom"/>
</dbReference>
<sequence length="359" mass="39089">MKPSYEGKGPHRGGGLMGNQIRFGVIGGGIRGAMFAGVIAEHPRSELIAFCETAPAVAERLGEHFGVPVHGDLDRFFDEELDAVVIATPDFAHREPGLAALQHGVDVLFEKPLATTREDALTLQAAAAESSSRVMLGFENRWNPTFRRARERLTDAGSTLIAQRVLLSDTEFVPRSMFGWADRSTPGWFLFPHTLDLAMWLSGSRPTEVFARGVKKVLAPDGIDTYDRISASLSMSDGSLLDLASGWVSPTSRPSVFQFRYGIEAAGLEMDLEIDRGGSTSYDSDTISYLHGPDRDHRGRLTGPAIEMMRDFIDLCDGADLDVPGLDTGLQVTLALATLHDALESNSNLRIHYTEGQPS</sequence>
<dbReference type="InterPro" id="IPR036291">
    <property type="entry name" value="NAD(P)-bd_dom_sf"/>
</dbReference>
<protein>
    <submittedName>
        <fullName evidence="3">Uncharacterized protein</fullName>
    </submittedName>
</protein>
<dbReference type="Gene3D" id="3.30.360.10">
    <property type="entry name" value="Dihydrodipicolinate Reductase, domain 2"/>
    <property type="match status" value="1"/>
</dbReference>
<dbReference type="Pfam" id="PF22725">
    <property type="entry name" value="GFO_IDH_MocA_C3"/>
    <property type="match status" value="1"/>
</dbReference>
<evidence type="ECO:0000313" key="4">
    <source>
        <dbReference type="Proteomes" id="UP000215896"/>
    </source>
</evidence>
<dbReference type="EMBL" id="NMVO01000001">
    <property type="protein sequence ID" value="OYO17343.1"/>
    <property type="molecule type" value="Genomic_DNA"/>
</dbReference>
<dbReference type="PANTHER" id="PTHR43377:SF1">
    <property type="entry name" value="BILIVERDIN REDUCTASE A"/>
    <property type="match status" value="1"/>
</dbReference>
<dbReference type="Proteomes" id="UP000215896">
    <property type="component" value="Unassembled WGS sequence"/>
</dbReference>
<dbReference type="OrthoDB" id="179913at2"/>
<dbReference type="SUPFAM" id="SSF51735">
    <property type="entry name" value="NAD(P)-binding Rossmann-fold domains"/>
    <property type="match status" value="1"/>
</dbReference>
<proteinExistence type="predicted"/>
<dbReference type="AlphaFoldDB" id="A0A255GSF0"/>
<dbReference type="GO" id="GO:0000166">
    <property type="term" value="F:nucleotide binding"/>
    <property type="evidence" value="ECO:0007669"/>
    <property type="project" value="InterPro"/>
</dbReference>
<evidence type="ECO:0000259" key="1">
    <source>
        <dbReference type="Pfam" id="PF01408"/>
    </source>
</evidence>
<dbReference type="InterPro" id="IPR000683">
    <property type="entry name" value="Gfo/Idh/MocA-like_OxRdtase_N"/>
</dbReference>
<keyword evidence="4" id="KW-1185">Reference proteome</keyword>
<organism evidence="3 4">
    <name type="scientific">Enemella evansiae</name>
    <dbReference type="NCBI Taxonomy" id="2016499"/>
    <lineage>
        <taxon>Bacteria</taxon>
        <taxon>Bacillati</taxon>
        <taxon>Actinomycetota</taxon>
        <taxon>Actinomycetes</taxon>
        <taxon>Propionibacteriales</taxon>
        <taxon>Propionibacteriaceae</taxon>
        <taxon>Enemella</taxon>
    </lineage>
</organism>
<gene>
    <name evidence="3" type="ORF">CGZ94_00045</name>
</gene>
<dbReference type="InterPro" id="IPR051450">
    <property type="entry name" value="Gfo/Idh/MocA_Oxidoreductases"/>
</dbReference>
<dbReference type="SUPFAM" id="SSF55347">
    <property type="entry name" value="Glyceraldehyde-3-phosphate dehydrogenase-like, C-terminal domain"/>
    <property type="match status" value="1"/>
</dbReference>
<dbReference type="PANTHER" id="PTHR43377">
    <property type="entry name" value="BILIVERDIN REDUCTASE A"/>
    <property type="match status" value="1"/>
</dbReference>
<comment type="caution">
    <text evidence="3">The sequence shown here is derived from an EMBL/GenBank/DDBJ whole genome shotgun (WGS) entry which is preliminary data.</text>
</comment>
<reference evidence="3 4" key="1">
    <citation type="submission" date="2017-07" db="EMBL/GenBank/DDBJ databases">
        <title>Draft whole genome sequences of clinical Proprionibacteriaceae strains.</title>
        <authorList>
            <person name="Bernier A.-M."/>
            <person name="Bernard K."/>
            <person name="Domingo M.-C."/>
        </authorList>
    </citation>
    <scope>NUCLEOTIDE SEQUENCE [LARGE SCALE GENOMIC DNA]</scope>
    <source>
        <strain evidence="3 4">NML 030167</strain>
    </source>
</reference>
<dbReference type="Pfam" id="PF01408">
    <property type="entry name" value="GFO_IDH_MocA"/>
    <property type="match status" value="1"/>
</dbReference>
<evidence type="ECO:0000313" key="3">
    <source>
        <dbReference type="EMBL" id="OYO17343.1"/>
    </source>
</evidence>
<accession>A0A255GSF0</accession>
<feature type="domain" description="GFO/IDH/MocA-like oxidoreductase" evidence="2">
    <location>
        <begin position="190"/>
        <end position="253"/>
    </location>
</feature>
<evidence type="ECO:0000259" key="2">
    <source>
        <dbReference type="Pfam" id="PF22725"/>
    </source>
</evidence>
<feature type="domain" description="Gfo/Idh/MocA-like oxidoreductase N-terminal" evidence="1">
    <location>
        <begin position="21"/>
        <end position="138"/>
    </location>
</feature>
<dbReference type="Gene3D" id="3.40.50.720">
    <property type="entry name" value="NAD(P)-binding Rossmann-like Domain"/>
    <property type="match status" value="1"/>
</dbReference>
<name>A0A255GSF0_9ACTN</name>